<comment type="similarity">
    <text evidence="1">Belongs to the ParD antitoxin family.</text>
</comment>
<accession>A0A7H0K0B4</accession>
<dbReference type="AlphaFoldDB" id="A0A7H0K0B4"/>
<evidence type="ECO:0000313" key="3">
    <source>
        <dbReference type="EMBL" id="MBC3179878.1"/>
    </source>
</evidence>
<name>A0A7H0K0B4_9CORY</name>
<dbReference type="PANTHER" id="PTHR36582">
    <property type="entry name" value="ANTITOXIN PARD"/>
    <property type="match status" value="1"/>
</dbReference>
<dbReference type="Proteomes" id="UP000516235">
    <property type="component" value="Chromosome"/>
</dbReference>
<dbReference type="Pfam" id="PF03693">
    <property type="entry name" value="ParD_antitoxin"/>
    <property type="match status" value="1"/>
</dbReference>
<dbReference type="Proteomes" id="UP000642876">
    <property type="component" value="Unassembled WGS sequence"/>
</dbReference>
<evidence type="ECO:0000256" key="2">
    <source>
        <dbReference type="ARBA" id="ARBA00022649"/>
    </source>
</evidence>
<dbReference type="KEGG" id="cluj:IAU68_02875"/>
<protein>
    <submittedName>
        <fullName evidence="4">Type II toxin-antitoxin system ParD family antitoxin</fullName>
    </submittedName>
</protein>
<dbReference type="SUPFAM" id="SSF47598">
    <property type="entry name" value="Ribbon-helix-helix"/>
    <property type="match status" value="1"/>
</dbReference>
<organism evidence="4 5">
    <name type="scientific">Corynebacterium lujinxingii</name>
    <dbReference type="NCBI Taxonomy" id="2763010"/>
    <lineage>
        <taxon>Bacteria</taxon>
        <taxon>Bacillati</taxon>
        <taxon>Actinomycetota</taxon>
        <taxon>Actinomycetes</taxon>
        <taxon>Mycobacteriales</taxon>
        <taxon>Corynebacteriaceae</taxon>
        <taxon>Corynebacterium</taxon>
    </lineage>
</organism>
<evidence type="ECO:0000313" key="5">
    <source>
        <dbReference type="Proteomes" id="UP000516235"/>
    </source>
</evidence>
<keyword evidence="6" id="KW-1185">Reference proteome</keyword>
<dbReference type="Gene3D" id="6.10.10.120">
    <property type="entry name" value="Antitoxin ParD1-like"/>
    <property type="match status" value="1"/>
</dbReference>
<dbReference type="GO" id="GO:0006355">
    <property type="term" value="P:regulation of DNA-templated transcription"/>
    <property type="evidence" value="ECO:0007669"/>
    <property type="project" value="InterPro"/>
</dbReference>
<dbReference type="NCBIfam" id="TIGR02606">
    <property type="entry name" value="antidote_CC2985"/>
    <property type="match status" value="1"/>
</dbReference>
<sequence>MAAKNTSVVLGERYDKFIAELLEDGRYASASEVLREGLRLVEEREQKFKALNDALEKGELSEVVHDFDPDAFIARMKNNHEVSA</sequence>
<evidence type="ECO:0000256" key="1">
    <source>
        <dbReference type="ARBA" id="ARBA00008580"/>
    </source>
</evidence>
<evidence type="ECO:0000313" key="4">
    <source>
        <dbReference type="EMBL" id="QNP90730.1"/>
    </source>
</evidence>
<dbReference type="InterPro" id="IPR010985">
    <property type="entry name" value="Ribbon_hlx_hlx"/>
</dbReference>
<dbReference type="RefSeq" id="WP_171194680.1">
    <property type="nucleotide sequence ID" value="NZ_CP061032.1"/>
</dbReference>
<dbReference type="PANTHER" id="PTHR36582:SF2">
    <property type="entry name" value="ANTITOXIN PARD"/>
    <property type="match status" value="1"/>
</dbReference>
<evidence type="ECO:0000313" key="6">
    <source>
        <dbReference type="Proteomes" id="UP000642876"/>
    </source>
</evidence>
<dbReference type="InterPro" id="IPR022789">
    <property type="entry name" value="ParD"/>
</dbReference>
<dbReference type="EMBL" id="JACMYE010000012">
    <property type="protein sequence ID" value="MBC3179878.1"/>
    <property type="molecule type" value="Genomic_DNA"/>
</dbReference>
<reference evidence="5 6" key="1">
    <citation type="submission" date="2020-08" db="EMBL/GenBank/DDBJ databases">
        <title>novel species in genus Corynebacterium.</title>
        <authorList>
            <person name="Zhang G."/>
        </authorList>
    </citation>
    <scope>NUCLEOTIDE SEQUENCE [LARGE SCALE GENOMIC DNA]</scope>
    <source>
        <strain evidence="5 6">zg-917</strain>
        <strain evidence="4">Zg-917</strain>
    </source>
</reference>
<dbReference type="InterPro" id="IPR038296">
    <property type="entry name" value="ParD_sf"/>
</dbReference>
<gene>
    <name evidence="3" type="ORF">H7348_11305</name>
    <name evidence="4" type="ORF">IAU68_02875</name>
</gene>
<proteinExistence type="inferred from homology"/>
<keyword evidence="2" id="KW-1277">Toxin-antitoxin system</keyword>
<dbReference type="EMBL" id="CP061032">
    <property type="protein sequence ID" value="QNP90730.1"/>
    <property type="molecule type" value="Genomic_DNA"/>
</dbReference>